<dbReference type="Gene3D" id="1.10.357.10">
    <property type="entry name" value="Tetracycline Repressor, domain 2"/>
    <property type="match status" value="1"/>
</dbReference>
<dbReference type="InterPro" id="IPR050109">
    <property type="entry name" value="HTH-type_TetR-like_transc_reg"/>
</dbReference>
<keyword evidence="1 2" id="KW-0238">DNA-binding</keyword>
<dbReference type="PRINTS" id="PR00455">
    <property type="entry name" value="HTHTETR"/>
</dbReference>
<dbReference type="PANTHER" id="PTHR30055">
    <property type="entry name" value="HTH-TYPE TRANSCRIPTIONAL REGULATOR RUTR"/>
    <property type="match status" value="1"/>
</dbReference>
<feature type="DNA-binding region" description="H-T-H motif" evidence="2">
    <location>
        <begin position="37"/>
        <end position="56"/>
    </location>
</feature>
<dbReference type="SUPFAM" id="SSF46689">
    <property type="entry name" value="Homeodomain-like"/>
    <property type="match status" value="1"/>
</dbReference>
<name>A0ABP6GCI6_9ACTN</name>
<evidence type="ECO:0000313" key="5">
    <source>
        <dbReference type="Proteomes" id="UP001501842"/>
    </source>
</evidence>
<comment type="caution">
    <text evidence="4">The sequence shown here is derived from an EMBL/GenBank/DDBJ whole genome shotgun (WGS) entry which is preliminary data.</text>
</comment>
<dbReference type="InterPro" id="IPR009057">
    <property type="entry name" value="Homeodomain-like_sf"/>
</dbReference>
<dbReference type="Pfam" id="PF00440">
    <property type="entry name" value="TetR_N"/>
    <property type="match status" value="1"/>
</dbReference>
<evidence type="ECO:0000313" key="4">
    <source>
        <dbReference type="EMBL" id="GAA2718869.1"/>
    </source>
</evidence>
<dbReference type="Proteomes" id="UP001501842">
    <property type="component" value="Unassembled WGS sequence"/>
</dbReference>
<dbReference type="EMBL" id="BAAATZ010000002">
    <property type="protein sequence ID" value="GAA2718869.1"/>
    <property type="molecule type" value="Genomic_DNA"/>
</dbReference>
<evidence type="ECO:0000256" key="1">
    <source>
        <dbReference type="ARBA" id="ARBA00023125"/>
    </source>
</evidence>
<evidence type="ECO:0000259" key="3">
    <source>
        <dbReference type="PROSITE" id="PS50977"/>
    </source>
</evidence>
<gene>
    <name evidence="4" type="ORF">GCM10010439_02900</name>
</gene>
<keyword evidence="5" id="KW-1185">Reference proteome</keyword>
<reference evidence="5" key="1">
    <citation type="journal article" date="2019" name="Int. J. Syst. Evol. Microbiol.">
        <title>The Global Catalogue of Microorganisms (GCM) 10K type strain sequencing project: providing services to taxonomists for standard genome sequencing and annotation.</title>
        <authorList>
            <consortium name="The Broad Institute Genomics Platform"/>
            <consortium name="The Broad Institute Genome Sequencing Center for Infectious Disease"/>
            <person name="Wu L."/>
            <person name="Ma J."/>
        </authorList>
    </citation>
    <scope>NUCLEOTIDE SEQUENCE [LARGE SCALE GENOMIC DNA]</scope>
    <source>
        <strain evidence="5">JCM 8201</strain>
    </source>
</reference>
<proteinExistence type="predicted"/>
<evidence type="ECO:0000256" key="2">
    <source>
        <dbReference type="PROSITE-ProRule" id="PRU00335"/>
    </source>
</evidence>
<accession>A0ABP6GCI6</accession>
<protein>
    <submittedName>
        <fullName evidence="4">TetR/AcrR family transcriptional regulator</fullName>
    </submittedName>
</protein>
<dbReference type="PANTHER" id="PTHR30055:SF226">
    <property type="entry name" value="HTH-TYPE TRANSCRIPTIONAL REGULATOR PKSA"/>
    <property type="match status" value="1"/>
</dbReference>
<feature type="domain" description="HTH tetR-type" evidence="3">
    <location>
        <begin position="14"/>
        <end position="74"/>
    </location>
</feature>
<organism evidence="4 5">
    <name type="scientific">Actinocorallia aurantiaca</name>
    <dbReference type="NCBI Taxonomy" id="46204"/>
    <lineage>
        <taxon>Bacteria</taxon>
        <taxon>Bacillati</taxon>
        <taxon>Actinomycetota</taxon>
        <taxon>Actinomycetes</taxon>
        <taxon>Streptosporangiales</taxon>
        <taxon>Thermomonosporaceae</taxon>
        <taxon>Actinocorallia</taxon>
    </lineage>
</organism>
<dbReference type="RefSeq" id="WP_344448219.1">
    <property type="nucleotide sequence ID" value="NZ_BAAATZ010000002.1"/>
</dbReference>
<dbReference type="InterPro" id="IPR001647">
    <property type="entry name" value="HTH_TetR"/>
</dbReference>
<sequence>MPKIQAATVAEHRAMQRKAILDAARDILAQGGSETPSLAAVAKRTGLARSSIYQYFSSKDDLLEAVIVDMFPRWAAYVAARIEEESAPADRALAYVYANLHLVASGEHAIARGLAVFARAEFLAESSKVLHDQLRTPLDEALVALGCEDPGAMGELIQAVVQRASLMLESGILSEDRARALTRELLEPYLRSS</sequence>
<dbReference type="PROSITE" id="PS50977">
    <property type="entry name" value="HTH_TETR_2"/>
    <property type="match status" value="1"/>
</dbReference>